<dbReference type="PANTHER" id="PTHR11699">
    <property type="entry name" value="ALDEHYDE DEHYDROGENASE-RELATED"/>
    <property type="match status" value="1"/>
</dbReference>
<dbReference type="Pfam" id="PF00171">
    <property type="entry name" value="Aldedh"/>
    <property type="match status" value="1"/>
</dbReference>
<evidence type="ECO:0000256" key="2">
    <source>
        <dbReference type="ARBA" id="ARBA00023002"/>
    </source>
</evidence>
<proteinExistence type="inferred from homology"/>
<dbReference type="InterPro" id="IPR016162">
    <property type="entry name" value="Ald_DH_N"/>
</dbReference>
<reference evidence="4" key="1">
    <citation type="submission" date="2020-05" db="EMBL/GenBank/DDBJ databases">
        <authorList>
            <person name="Chiriac C."/>
            <person name="Salcher M."/>
            <person name="Ghai R."/>
            <person name="Kavagutti S V."/>
        </authorList>
    </citation>
    <scope>NUCLEOTIDE SEQUENCE</scope>
</reference>
<dbReference type="Gene3D" id="3.40.605.10">
    <property type="entry name" value="Aldehyde Dehydrogenase, Chain A, domain 1"/>
    <property type="match status" value="1"/>
</dbReference>
<dbReference type="EMBL" id="CAFBLP010000041">
    <property type="protein sequence ID" value="CAB4882786.1"/>
    <property type="molecule type" value="Genomic_DNA"/>
</dbReference>
<accession>A0A6J7EIF8</accession>
<dbReference type="AlphaFoldDB" id="A0A6J7EIF8"/>
<dbReference type="GO" id="GO:0016620">
    <property type="term" value="F:oxidoreductase activity, acting on the aldehyde or oxo group of donors, NAD or NADP as acceptor"/>
    <property type="evidence" value="ECO:0007669"/>
    <property type="project" value="InterPro"/>
</dbReference>
<evidence type="ECO:0000256" key="1">
    <source>
        <dbReference type="ARBA" id="ARBA00009986"/>
    </source>
</evidence>
<dbReference type="InterPro" id="IPR029510">
    <property type="entry name" value="Ald_DH_CS_GLU"/>
</dbReference>
<dbReference type="FunFam" id="3.40.605.10:FF:000007">
    <property type="entry name" value="NAD/NADP-dependent betaine aldehyde dehydrogenase"/>
    <property type="match status" value="1"/>
</dbReference>
<dbReference type="Gene3D" id="3.40.309.10">
    <property type="entry name" value="Aldehyde Dehydrogenase, Chain A, domain 2"/>
    <property type="match status" value="1"/>
</dbReference>
<evidence type="ECO:0000313" key="4">
    <source>
        <dbReference type="EMBL" id="CAB4882786.1"/>
    </source>
</evidence>
<comment type="similarity">
    <text evidence="1">Belongs to the aldehyde dehydrogenase family.</text>
</comment>
<feature type="domain" description="Aldehyde dehydrogenase" evidence="3">
    <location>
        <begin position="3"/>
        <end position="447"/>
    </location>
</feature>
<dbReference type="SUPFAM" id="SSF53720">
    <property type="entry name" value="ALDH-like"/>
    <property type="match status" value="1"/>
</dbReference>
<evidence type="ECO:0000259" key="3">
    <source>
        <dbReference type="Pfam" id="PF00171"/>
    </source>
</evidence>
<protein>
    <submittedName>
        <fullName evidence="4">Unannotated protein</fullName>
    </submittedName>
</protein>
<sequence length="451" mass="47439">MSDTLALLNPATEALILNQPLATAADADAAIDRAAAALPAWRSMAPLDRIRLMRRFADTVADHAEELAQLDTANMGMPIGNSRWCANTAADVLHYYAGCIDKHTGSTIPVAGGVTMTFHEPLGVVGVITPWNFPILTATWKIGPALACGNTVVIKPSELTPLSTIRLGELALQAGLPEGVLNVVVGTGPEVGWRFVENPIVRKVGFTGSTAVGKRIMAGCADQVKRVTLELGGKSANIVFADADLEAAAASAPGAVFDNSGQDCCSRSRVLVQRQAYSRFVELFIEASKGFAVGDPLSDDTAMGPLVTAAHKAKVQGFLHGADSLWTGAAPTGAGYWMPCHIVAAGNDSTLARDEIFGPVAVVIPFDTEADAIAMANDSQYGLSGSVWTRDASRGMRMARGVDTGTLSINSNSSVRFSTPFGGFKQSGLGRELSMEALNHYSELKTVFWAS</sequence>
<dbReference type="InterPro" id="IPR016161">
    <property type="entry name" value="Ald_DH/histidinol_DH"/>
</dbReference>
<name>A0A6J7EIF8_9ZZZZ</name>
<dbReference type="FunFam" id="3.40.605.10:FF:000026">
    <property type="entry name" value="Aldehyde dehydrogenase, putative"/>
    <property type="match status" value="1"/>
</dbReference>
<dbReference type="PROSITE" id="PS00687">
    <property type="entry name" value="ALDEHYDE_DEHYDR_GLU"/>
    <property type="match status" value="1"/>
</dbReference>
<dbReference type="InterPro" id="IPR015590">
    <property type="entry name" value="Aldehyde_DH_dom"/>
</dbReference>
<keyword evidence="2" id="KW-0560">Oxidoreductase</keyword>
<dbReference type="InterPro" id="IPR016163">
    <property type="entry name" value="Ald_DH_C"/>
</dbReference>
<gene>
    <name evidence="4" type="ORF">UFOPK3376_01715</name>
</gene>
<organism evidence="4">
    <name type="scientific">freshwater metagenome</name>
    <dbReference type="NCBI Taxonomy" id="449393"/>
    <lineage>
        <taxon>unclassified sequences</taxon>
        <taxon>metagenomes</taxon>
        <taxon>ecological metagenomes</taxon>
    </lineage>
</organism>